<keyword evidence="5 7" id="KW-0408">Iron</keyword>
<dbReference type="OrthoDB" id="46081at2157"/>
<keyword evidence="1 7" id="KW-0004">4Fe-4S</keyword>
<dbReference type="InterPro" id="IPR058560">
    <property type="entry name" value="DNA_primase_C"/>
</dbReference>
<dbReference type="GO" id="GO:1990077">
    <property type="term" value="C:primosome complex"/>
    <property type="evidence" value="ECO:0007669"/>
    <property type="project" value="UniProtKB-KW"/>
</dbReference>
<comment type="cofactor">
    <cofactor evidence="7">
        <name>[4Fe-4S] cluster</name>
        <dbReference type="ChEBI" id="CHEBI:49883"/>
    </cofactor>
    <text evidence="7">Binds 1 [4Fe-4S] cluster.</text>
</comment>
<dbReference type="RefSeq" id="WP_109967316.1">
    <property type="nucleotide sequence ID" value="NZ_CP176093.1"/>
</dbReference>
<evidence type="ECO:0000256" key="3">
    <source>
        <dbReference type="ARBA" id="ARBA00022705"/>
    </source>
</evidence>
<gene>
    <name evidence="7" type="primary">priL</name>
    <name evidence="10" type="ORF">DK846_02440</name>
</gene>
<evidence type="ECO:0000256" key="6">
    <source>
        <dbReference type="ARBA" id="ARBA00023014"/>
    </source>
</evidence>
<dbReference type="EMBL" id="QGMY01000002">
    <property type="protein sequence ID" value="PWR74037.1"/>
    <property type="molecule type" value="Genomic_DNA"/>
</dbReference>
<evidence type="ECO:0000256" key="5">
    <source>
        <dbReference type="ARBA" id="ARBA00023004"/>
    </source>
</evidence>
<evidence type="ECO:0000256" key="7">
    <source>
        <dbReference type="HAMAP-Rule" id="MF_00701"/>
    </source>
</evidence>
<dbReference type="SUPFAM" id="SSF140914">
    <property type="entry name" value="PriB N-terminal domain-like"/>
    <property type="match status" value="1"/>
</dbReference>
<dbReference type="NCBIfam" id="NF002591">
    <property type="entry name" value="PRK02249.1-5"/>
    <property type="match status" value="1"/>
</dbReference>
<dbReference type="CDD" id="cd06560">
    <property type="entry name" value="PriL"/>
    <property type="match status" value="1"/>
</dbReference>
<comment type="caution">
    <text evidence="10">The sequence shown here is derived from an EMBL/GenBank/DDBJ whole genome shotgun (WGS) entry which is preliminary data.</text>
</comment>
<keyword evidence="6 7" id="KW-0411">Iron-sulfur</keyword>
<feature type="compositionally biased region" description="Basic and acidic residues" evidence="8">
    <location>
        <begin position="353"/>
        <end position="369"/>
    </location>
</feature>
<dbReference type="GO" id="GO:0051539">
    <property type="term" value="F:4 iron, 4 sulfur cluster binding"/>
    <property type="evidence" value="ECO:0007669"/>
    <property type="project" value="UniProtKB-UniRule"/>
</dbReference>
<reference evidence="10 11" key="1">
    <citation type="submission" date="2018-05" db="EMBL/GenBank/DDBJ databases">
        <title>Draft genome of Methanospirillum lacunae Ki8-1.</title>
        <authorList>
            <person name="Dueholm M.S."/>
            <person name="Nielsen P.H."/>
            <person name="Bakmann L.F."/>
            <person name="Otzen D.E."/>
        </authorList>
    </citation>
    <scope>NUCLEOTIDE SEQUENCE [LARGE SCALE GENOMIC DNA]</scope>
    <source>
        <strain evidence="10 11">Ki8-1</strain>
    </source>
</reference>
<dbReference type="GO" id="GO:0006270">
    <property type="term" value="P:DNA replication initiation"/>
    <property type="evidence" value="ECO:0007669"/>
    <property type="project" value="TreeGrafter"/>
</dbReference>
<dbReference type="PANTHER" id="PTHR10537">
    <property type="entry name" value="DNA PRIMASE LARGE SUBUNIT"/>
    <property type="match status" value="1"/>
</dbReference>
<evidence type="ECO:0000256" key="8">
    <source>
        <dbReference type="SAM" id="MobiDB-lite"/>
    </source>
</evidence>
<keyword evidence="11" id="KW-1185">Reference proteome</keyword>
<evidence type="ECO:0000313" key="10">
    <source>
        <dbReference type="EMBL" id="PWR74037.1"/>
    </source>
</evidence>
<dbReference type="GeneID" id="97549391"/>
<keyword evidence="4 7" id="KW-0479">Metal-binding</keyword>
<dbReference type="AlphaFoldDB" id="A0A2V2NCF8"/>
<name>A0A2V2NCF8_9EURY</name>
<evidence type="ECO:0000256" key="2">
    <source>
        <dbReference type="ARBA" id="ARBA00022515"/>
    </source>
</evidence>
<feature type="binding site" evidence="7">
    <location>
        <position position="303"/>
    </location>
    <ligand>
        <name>[4Fe-4S] cluster</name>
        <dbReference type="ChEBI" id="CHEBI:49883"/>
    </ligand>
</feature>
<evidence type="ECO:0000313" key="11">
    <source>
        <dbReference type="Proteomes" id="UP000245657"/>
    </source>
</evidence>
<feature type="domain" description="DNA primase large subunit C-terminal" evidence="9">
    <location>
        <begin position="222"/>
        <end position="324"/>
    </location>
</feature>
<evidence type="ECO:0000256" key="4">
    <source>
        <dbReference type="ARBA" id="ARBA00022723"/>
    </source>
</evidence>
<feature type="binding site" evidence="7">
    <location>
        <position position="319"/>
    </location>
    <ligand>
        <name>[4Fe-4S] cluster</name>
        <dbReference type="ChEBI" id="CHEBI:49883"/>
    </ligand>
</feature>
<feature type="compositionally biased region" description="Basic and acidic residues" evidence="8">
    <location>
        <begin position="376"/>
        <end position="393"/>
    </location>
</feature>
<keyword evidence="3 7" id="KW-0235">DNA replication</keyword>
<comment type="subunit">
    <text evidence="7">Heterodimer of a small subunit (PriS) and a large subunit (PriL).</text>
</comment>
<feature type="binding site" evidence="7">
    <location>
        <position position="312"/>
    </location>
    <ligand>
        <name>[4Fe-4S] cluster</name>
        <dbReference type="ChEBI" id="CHEBI:49883"/>
    </ligand>
</feature>
<evidence type="ECO:0000259" key="9">
    <source>
        <dbReference type="Pfam" id="PF04104"/>
    </source>
</evidence>
<dbReference type="Pfam" id="PF26466">
    <property type="entry name" value="DNA_primase_lrg_N"/>
    <property type="match status" value="1"/>
</dbReference>
<dbReference type="InterPro" id="IPR023642">
    <property type="entry name" value="DNA_primase_lsu_PriL"/>
</dbReference>
<dbReference type="InterPro" id="IPR007238">
    <property type="entry name" value="DNA_primase_lsu_euk/arc"/>
</dbReference>
<feature type="region of interest" description="Disordered" evidence="8">
    <location>
        <begin position="342"/>
        <end position="393"/>
    </location>
</feature>
<comment type="function">
    <text evidence="7">Regulatory subunit of DNA primase, an RNA polymerase that catalyzes the synthesis of short RNA molecules used as primers for DNA polymerase during DNA replication. Stabilizes and modulates the activity of the small subunit, increasing the rate of DNA synthesis, and conferring RNA synthesis capability. The DNA polymerase activity may enable DNA primase to also catalyze primer extension after primer synthesis. May also play a role in DNA repair.</text>
</comment>
<keyword evidence="2 7" id="KW-0639">Primosome</keyword>
<sequence length="393" mass="44163">MVALDLRDLAKYPFLKEAQSFIAANTASLDQYFESSAGRLAVKEAYDTVSASIRFNPRQPPEDLSEVPSEAEAVRIIISAYPASRLLVSCSGDKMLIDRLCRYQSWRVYRYLQDEDPKKKEVIAASLGLSGSSTKIPVIQYIEIASRLTDDRWRLVNRVVEKGIVRIHSDEIDEILRERLRVIMSQNLPLKVPPSLCISLQPVIDRIKTTIQERMLEEFGSVEESAFPPCIQAIIAALVQRTHLTHMGRFAVTAFMHNIGMENTRIVELYGHVPDFDLSKTMYQVDHISGQGGSGTEYTSPQCSTMKTHALCVHPDALCKNITHPLTYYKQKKRMVTVPKKKAGIVGSGGNIPDKESAPADNSDKQEKRNKVRGTAMEEGRKNNEDHKEDNQA</sequence>
<organism evidence="10 11">
    <name type="scientific">Methanospirillum lacunae</name>
    <dbReference type="NCBI Taxonomy" id="668570"/>
    <lineage>
        <taxon>Archaea</taxon>
        <taxon>Methanobacteriati</taxon>
        <taxon>Methanobacteriota</taxon>
        <taxon>Stenosarchaea group</taxon>
        <taxon>Methanomicrobia</taxon>
        <taxon>Methanomicrobiales</taxon>
        <taxon>Methanospirillaceae</taxon>
        <taxon>Methanospirillum</taxon>
    </lineage>
</organism>
<protein>
    <recommendedName>
        <fullName evidence="7">DNA primase large subunit PriL</fullName>
    </recommendedName>
</protein>
<accession>A0A2V2NCF8</accession>
<dbReference type="GO" id="GO:0006269">
    <property type="term" value="P:DNA replication, synthesis of primer"/>
    <property type="evidence" value="ECO:0007669"/>
    <property type="project" value="UniProtKB-UniRule"/>
</dbReference>
<dbReference type="Pfam" id="PF04104">
    <property type="entry name" value="DNA_primase_lrg"/>
    <property type="match status" value="1"/>
</dbReference>
<dbReference type="GO" id="GO:0003899">
    <property type="term" value="F:DNA-directed RNA polymerase activity"/>
    <property type="evidence" value="ECO:0007669"/>
    <property type="project" value="InterPro"/>
</dbReference>
<dbReference type="Proteomes" id="UP000245657">
    <property type="component" value="Unassembled WGS sequence"/>
</dbReference>
<dbReference type="PANTHER" id="PTHR10537:SF3">
    <property type="entry name" value="DNA PRIMASE LARGE SUBUNIT"/>
    <property type="match status" value="1"/>
</dbReference>
<comment type="similarity">
    <text evidence="7">Belongs to the eukaryotic-type primase large subunit family.</text>
</comment>
<proteinExistence type="inferred from homology"/>
<feature type="binding site" evidence="7">
    <location>
        <position position="230"/>
    </location>
    <ligand>
        <name>[4Fe-4S] cluster</name>
        <dbReference type="ChEBI" id="CHEBI:49883"/>
    </ligand>
</feature>
<evidence type="ECO:0000256" key="1">
    <source>
        <dbReference type="ARBA" id="ARBA00022485"/>
    </source>
</evidence>
<dbReference type="GO" id="GO:0046872">
    <property type="term" value="F:metal ion binding"/>
    <property type="evidence" value="ECO:0007669"/>
    <property type="project" value="UniProtKB-KW"/>
</dbReference>
<dbReference type="HAMAP" id="MF_00701">
    <property type="entry name" value="DNA_primase_lrg_arc"/>
    <property type="match status" value="1"/>
</dbReference>